<accession>A0A6C0U9R7</accession>
<dbReference type="PANTHER" id="PTHR43566:SF2">
    <property type="entry name" value="DUF4143 DOMAIN-CONTAINING PROTEIN"/>
    <property type="match status" value="1"/>
</dbReference>
<keyword evidence="3" id="KW-0067">ATP-binding</keyword>
<dbReference type="KEGG" id="kim:G3T16_14600"/>
<dbReference type="Pfam" id="PF13635">
    <property type="entry name" value="DUF4143"/>
    <property type="match status" value="1"/>
</dbReference>
<dbReference type="EMBL" id="CP048711">
    <property type="protein sequence ID" value="QIB66444.1"/>
    <property type="molecule type" value="Genomic_DNA"/>
</dbReference>
<evidence type="ECO:0000313" key="4">
    <source>
        <dbReference type="Proteomes" id="UP000477680"/>
    </source>
</evidence>
<keyword evidence="3" id="KW-0547">Nucleotide-binding</keyword>
<sequence length="389" mass="44620">MWIDRLMTPRIEQALASRPVVMLTGARQTGKSSLLRRLLPQAEYITLDRVSVAMEAEENPAHLFDRLGSQTILDEVQYAPSLFRELKILVDTDRNNYGRWVLTGSQRFVLMKHIRESLAGRISILHLETLSAKELRDSPAPFEKKPTTLLWKGGYPELWANPAIDPAMYFEDYIQTYLERDLNEIIKAANLRDFRRFITICATRVGQLLNYSDIAKDVAVSANTIKQWISILEASGIICILPPYYGNINKRLIKAPKLYFSDTGLLCNLLNINDYEGWYAHPQKGSLWENFVLNEYMKTTASVPGKNLFFYRDKNNVEIDFVIERGGSITLIEAKAAERIDERGLNFSKVRTVFEGKKVDCTVACRIQEHHFIQLKSYNLVNPLLHDLA</sequence>
<dbReference type="SUPFAM" id="SSF52540">
    <property type="entry name" value="P-loop containing nucleoside triphosphate hydrolases"/>
    <property type="match status" value="1"/>
</dbReference>
<dbReference type="Gene3D" id="3.40.50.300">
    <property type="entry name" value="P-loop containing nucleotide triphosphate hydrolases"/>
    <property type="match status" value="1"/>
</dbReference>
<dbReference type="AlphaFoldDB" id="A0A6C0U9R7"/>
<evidence type="ECO:0000313" key="3">
    <source>
        <dbReference type="EMBL" id="QIB66444.1"/>
    </source>
</evidence>
<protein>
    <submittedName>
        <fullName evidence="3">ATP-binding protein</fullName>
    </submittedName>
</protein>
<dbReference type="Pfam" id="PF13173">
    <property type="entry name" value="AAA_14"/>
    <property type="match status" value="1"/>
</dbReference>
<reference evidence="3 4" key="1">
    <citation type="submission" date="2020-02" db="EMBL/GenBank/DDBJ databases">
        <title>Genome sequencing for Kineobactrum sp. M2.</title>
        <authorList>
            <person name="Park S.-J."/>
        </authorList>
    </citation>
    <scope>NUCLEOTIDE SEQUENCE [LARGE SCALE GENOMIC DNA]</scope>
    <source>
        <strain evidence="3 4">M2</strain>
    </source>
</reference>
<gene>
    <name evidence="3" type="ORF">G3T16_14600</name>
</gene>
<keyword evidence="4" id="KW-1185">Reference proteome</keyword>
<dbReference type="RefSeq" id="WP_163495878.1">
    <property type="nucleotide sequence ID" value="NZ_CP048711.1"/>
</dbReference>
<evidence type="ECO:0000259" key="1">
    <source>
        <dbReference type="Pfam" id="PF13173"/>
    </source>
</evidence>
<dbReference type="Proteomes" id="UP000477680">
    <property type="component" value="Chromosome"/>
</dbReference>
<proteinExistence type="predicted"/>
<organism evidence="3 4">
    <name type="scientific">Kineobactrum salinum</name>
    <dbReference type="NCBI Taxonomy" id="2708301"/>
    <lineage>
        <taxon>Bacteria</taxon>
        <taxon>Pseudomonadati</taxon>
        <taxon>Pseudomonadota</taxon>
        <taxon>Gammaproteobacteria</taxon>
        <taxon>Cellvibrionales</taxon>
        <taxon>Halieaceae</taxon>
        <taxon>Kineobactrum</taxon>
    </lineage>
</organism>
<dbReference type="PANTHER" id="PTHR43566">
    <property type="entry name" value="CONSERVED PROTEIN"/>
    <property type="match status" value="1"/>
</dbReference>
<evidence type="ECO:0000259" key="2">
    <source>
        <dbReference type="Pfam" id="PF13635"/>
    </source>
</evidence>
<dbReference type="GO" id="GO:0005524">
    <property type="term" value="F:ATP binding"/>
    <property type="evidence" value="ECO:0007669"/>
    <property type="project" value="UniProtKB-KW"/>
</dbReference>
<feature type="domain" description="AAA" evidence="1">
    <location>
        <begin position="18"/>
        <end position="135"/>
    </location>
</feature>
<dbReference type="InterPro" id="IPR025420">
    <property type="entry name" value="DUF4143"/>
</dbReference>
<dbReference type="InterPro" id="IPR027417">
    <property type="entry name" value="P-loop_NTPase"/>
</dbReference>
<feature type="domain" description="DUF4143" evidence="2">
    <location>
        <begin position="179"/>
        <end position="336"/>
    </location>
</feature>
<dbReference type="InterPro" id="IPR041682">
    <property type="entry name" value="AAA_14"/>
</dbReference>
<name>A0A6C0U9R7_9GAMM</name>